<protein>
    <submittedName>
        <fullName evidence="2">Uncharacterized protein</fullName>
    </submittedName>
</protein>
<keyword evidence="3" id="KW-1185">Reference proteome</keyword>
<accession>A0AAP0J364</accession>
<evidence type="ECO:0000313" key="3">
    <source>
        <dbReference type="Proteomes" id="UP001419268"/>
    </source>
</evidence>
<comment type="caution">
    <text evidence="2">The sequence shown here is derived from an EMBL/GenBank/DDBJ whole genome shotgun (WGS) entry which is preliminary data.</text>
</comment>
<reference evidence="2 3" key="1">
    <citation type="submission" date="2024-01" db="EMBL/GenBank/DDBJ databases">
        <title>Genome assemblies of Stephania.</title>
        <authorList>
            <person name="Yang L."/>
        </authorList>
    </citation>
    <scope>NUCLEOTIDE SEQUENCE [LARGE SCALE GENOMIC DNA]</scope>
    <source>
        <strain evidence="2">JXDWG</strain>
        <tissue evidence="2">Leaf</tissue>
    </source>
</reference>
<name>A0AAP0J364_9MAGN</name>
<feature type="compositionally biased region" description="Basic and acidic residues" evidence="1">
    <location>
        <begin position="20"/>
        <end position="30"/>
    </location>
</feature>
<feature type="region of interest" description="Disordered" evidence="1">
    <location>
        <begin position="1"/>
        <end position="30"/>
    </location>
</feature>
<dbReference type="AlphaFoldDB" id="A0AAP0J364"/>
<dbReference type="EMBL" id="JBBNAG010000006">
    <property type="protein sequence ID" value="KAK9125865.1"/>
    <property type="molecule type" value="Genomic_DNA"/>
</dbReference>
<organism evidence="2 3">
    <name type="scientific">Stephania cephalantha</name>
    <dbReference type="NCBI Taxonomy" id="152367"/>
    <lineage>
        <taxon>Eukaryota</taxon>
        <taxon>Viridiplantae</taxon>
        <taxon>Streptophyta</taxon>
        <taxon>Embryophyta</taxon>
        <taxon>Tracheophyta</taxon>
        <taxon>Spermatophyta</taxon>
        <taxon>Magnoliopsida</taxon>
        <taxon>Ranunculales</taxon>
        <taxon>Menispermaceae</taxon>
        <taxon>Menispermoideae</taxon>
        <taxon>Cissampelideae</taxon>
        <taxon>Stephania</taxon>
    </lineage>
</organism>
<proteinExistence type="predicted"/>
<gene>
    <name evidence="2" type="ORF">Scep_014711</name>
</gene>
<evidence type="ECO:0000256" key="1">
    <source>
        <dbReference type="SAM" id="MobiDB-lite"/>
    </source>
</evidence>
<evidence type="ECO:0000313" key="2">
    <source>
        <dbReference type="EMBL" id="KAK9125865.1"/>
    </source>
</evidence>
<sequence length="92" mass="10474">MSRSTNHHHSDTFATILADPSHREGQSKPKHDVVTSTKFVLEADSLRLMVAEALQLVVAKSEFFDKMHLPVYEVLTKLERFVVSDRIIEITP</sequence>
<dbReference type="Proteomes" id="UP001419268">
    <property type="component" value="Unassembled WGS sequence"/>
</dbReference>